<keyword evidence="5" id="KW-0342">GTP-binding</keyword>
<dbReference type="RefSeq" id="WP_222989517.1">
    <property type="nucleotide sequence ID" value="NZ_JAINVV010000004.1"/>
</dbReference>
<evidence type="ECO:0000256" key="2">
    <source>
        <dbReference type="ARBA" id="ARBA00022741"/>
    </source>
</evidence>
<organism evidence="9 10">
    <name type="scientific">Sphingomonas colocasiae</name>
    <dbReference type="NCBI Taxonomy" id="1848973"/>
    <lineage>
        <taxon>Bacteria</taxon>
        <taxon>Pseudomonadati</taxon>
        <taxon>Pseudomonadota</taxon>
        <taxon>Alphaproteobacteria</taxon>
        <taxon>Sphingomonadales</taxon>
        <taxon>Sphingomonadaceae</taxon>
        <taxon>Sphingomonas</taxon>
    </lineage>
</organism>
<evidence type="ECO:0000256" key="7">
    <source>
        <dbReference type="NCBIfam" id="TIGR00484"/>
    </source>
</evidence>
<dbReference type="InterPro" id="IPR035649">
    <property type="entry name" value="EFG_V"/>
</dbReference>
<evidence type="ECO:0000259" key="8">
    <source>
        <dbReference type="PROSITE" id="PS51722"/>
    </source>
</evidence>
<evidence type="ECO:0000256" key="3">
    <source>
        <dbReference type="ARBA" id="ARBA00022768"/>
    </source>
</evidence>
<comment type="function">
    <text evidence="6">Catalyzes the GTP-dependent ribosomal translocation step during translation elongation. During this step, the ribosome changes from the pre-translocational (PRE) to the post-translocational (POST) state as the newly formed A-site-bound peptidyl-tRNA and P-site-bound deacylated tRNA move to the P and E sites, respectively. Catalyzes the coordinated movement of the two tRNA molecules, the mRNA and conformational changes in the ribosome.</text>
</comment>
<dbReference type="SMART" id="SM00889">
    <property type="entry name" value="EFG_IV"/>
    <property type="match status" value="1"/>
</dbReference>
<dbReference type="NCBIfam" id="TIGR00484">
    <property type="entry name" value="EF-G"/>
    <property type="match status" value="1"/>
</dbReference>
<dbReference type="InterPro" id="IPR005225">
    <property type="entry name" value="Small_GTP-bd"/>
</dbReference>
<dbReference type="InterPro" id="IPR009000">
    <property type="entry name" value="Transl_B-barrel_sf"/>
</dbReference>
<evidence type="ECO:0000256" key="1">
    <source>
        <dbReference type="ARBA" id="ARBA00005870"/>
    </source>
</evidence>
<keyword evidence="3 9" id="KW-0251">Elongation factor</keyword>
<comment type="caution">
    <text evidence="9">The sequence shown here is derived from an EMBL/GenBank/DDBJ whole genome shotgun (WGS) entry which is preliminary data.</text>
</comment>
<dbReference type="InterPro" id="IPR000795">
    <property type="entry name" value="T_Tr_GTP-bd_dom"/>
</dbReference>
<dbReference type="PANTHER" id="PTHR43261:SF1">
    <property type="entry name" value="RIBOSOME-RELEASING FACTOR 2, MITOCHONDRIAL"/>
    <property type="match status" value="1"/>
</dbReference>
<dbReference type="InterPro" id="IPR009022">
    <property type="entry name" value="EFG_III"/>
</dbReference>
<dbReference type="Pfam" id="PF14492">
    <property type="entry name" value="EFG_III"/>
    <property type="match status" value="1"/>
</dbReference>
<dbReference type="Pfam" id="PF03144">
    <property type="entry name" value="GTP_EFTU_D2"/>
    <property type="match status" value="1"/>
</dbReference>
<dbReference type="InterPro" id="IPR041095">
    <property type="entry name" value="EFG_II"/>
</dbReference>
<protein>
    <recommendedName>
        <fullName evidence="7">Elongation factor G</fullName>
    </recommendedName>
</protein>
<dbReference type="Gene3D" id="3.30.230.10">
    <property type="match status" value="1"/>
</dbReference>
<comment type="similarity">
    <text evidence="1">Belongs to the TRAFAC class translation factor GTPase superfamily. Classic translation factor GTPase family. EF-G/EF-2 subfamily.</text>
</comment>
<dbReference type="SMART" id="SM00838">
    <property type="entry name" value="EFG_C"/>
    <property type="match status" value="1"/>
</dbReference>
<dbReference type="EMBL" id="JAINVV010000004">
    <property type="protein sequence ID" value="MBY8822436.1"/>
    <property type="molecule type" value="Genomic_DNA"/>
</dbReference>
<dbReference type="InterPro" id="IPR004161">
    <property type="entry name" value="EFTu-like_2"/>
</dbReference>
<dbReference type="Pfam" id="PF00009">
    <property type="entry name" value="GTP_EFTU"/>
    <property type="match status" value="1"/>
</dbReference>
<dbReference type="SUPFAM" id="SSF52540">
    <property type="entry name" value="P-loop containing nucleoside triphosphate hydrolases"/>
    <property type="match status" value="1"/>
</dbReference>
<dbReference type="InterPro" id="IPR027417">
    <property type="entry name" value="P-loop_NTPase"/>
</dbReference>
<keyword evidence="2" id="KW-0547">Nucleotide-binding</keyword>
<dbReference type="Gene3D" id="3.30.70.870">
    <property type="entry name" value="Elongation Factor G (Translational Gtpase), domain 3"/>
    <property type="match status" value="1"/>
</dbReference>
<keyword evidence="4" id="KW-0648">Protein biosynthesis</keyword>
<dbReference type="PRINTS" id="PR00315">
    <property type="entry name" value="ELONGATNFCT"/>
</dbReference>
<accession>A0ABS7PMH9</accession>
<dbReference type="CDD" id="cd16262">
    <property type="entry name" value="EFG_III"/>
    <property type="match status" value="1"/>
</dbReference>
<dbReference type="InterPro" id="IPR014721">
    <property type="entry name" value="Ribsml_uS5_D2-typ_fold_subgr"/>
</dbReference>
<reference evidence="9 10" key="1">
    <citation type="submission" date="2021-08" db="EMBL/GenBank/DDBJ databases">
        <authorList>
            <person name="Tuo L."/>
        </authorList>
    </citation>
    <scope>NUCLEOTIDE SEQUENCE [LARGE SCALE GENOMIC DNA]</scope>
    <source>
        <strain evidence="9 10">JCM 31229</strain>
    </source>
</reference>
<dbReference type="CDD" id="cd03713">
    <property type="entry name" value="EFG_mtEFG_C"/>
    <property type="match status" value="1"/>
</dbReference>
<dbReference type="NCBIfam" id="TIGR00231">
    <property type="entry name" value="small_GTP"/>
    <property type="match status" value="1"/>
</dbReference>
<evidence type="ECO:0000313" key="10">
    <source>
        <dbReference type="Proteomes" id="UP000706039"/>
    </source>
</evidence>
<dbReference type="PROSITE" id="PS51722">
    <property type="entry name" value="G_TR_2"/>
    <property type="match status" value="1"/>
</dbReference>
<dbReference type="NCBIfam" id="NF009381">
    <property type="entry name" value="PRK12740.1-5"/>
    <property type="match status" value="1"/>
</dbReference>
<dbReference type="Proteomes" id="UP000706039">
    <property type="component" value="Unassembled WGS sequence"/>
</dbReference>
<dbReference type="Gene3D" id="2.40.30.10">
    <property type="entry name" value="Translation factors"/>
    <property type="match status" value="1"/>
</dbReference>
<dbReference type="PANTHER" id="PTHR43261">
    <property type="entry name" value="TRANSLATION ELONGATION FACTOR G-RELATED"/>
    <property type="match status" value="1"/>
</dbReference>
<dbReference type="Gene3D" id="3.40.50.300">
    <property type="entry name" value="P-loop containing nucleotide triphosphate hydrolases"/>
    <property type="match status" value="1"/>
</dbReference>
<evidence type="ECO:0000313" key="9">
    <source>
        <dbReference type="EMBL" id="MBY8822436.1"/>
    </source>
</evidence>
<keyword evidence="10" id="KW-1185">Reference proteome</keyword>
<sequence>MTNRLRNIGIMAHVDAGKTTLTERILFDTGRIHKVGDVHSGTATTDSHMLEKRHGITISAAATSCVWRDAAITIIDTPGHVDFTIEVERSLRVLDGAVAVFSAVTGVEAQSETVWRQADRFGVPRLCFINKMDQVGADFDRVVAMIDDRLGAVPLPLQLPIGGEGGFSGVVDLVALEAFCWPGQDGVPQRMAIAQTMRDAVEAARLRLIETLADHDEGVLTTWLDDPLALTPQAIRAGIRRTCVAGKCAPVLCGSAYRNIGVQPLLDAIVDYAPGPEDRPPVTGIDPRDGMAQSRAICPDAPAVALISKVQPSRFGALAFLRVYSGRLAPGMTMLNASTGRVERIGRLLRMHVDAQEEIAEAGPGEVIAAVDLKAVRAGDTLSDPAHPIVLDGFVIPDPVIEAVIEPQTTDDRNRLGPALAMMERGDPSLRVSVDRDTGQTLLRGMGELHLKIVVETLKEDFGVEAMIGAPQVAYRAAPTRRAEVDHLLRKQNGGQGQMARVRLAFEPLAADEAGLVFENRTVGGTVPKDYVPAIQKSLEHALADGGPGGYPVLGMKAILLDGAFHEKDSSALAFETAARDAFRIGFPQTDPVLLEPVMRVVVATPGDYLGSVIGDLQSRRGQLRSTDLAGRIHDVIADVPLGEMFNYVGTLRSLSQGRASFTMTFERYAPMPERLALETVG</sequence>
<evidence type="ECO:0000256" key="4">
    <source>
        <dbReference type="ARBA" id="ARBA00022917"/>
    </source>
</evidence>
<feature type="domain" description="Tr-type G" evidence="8">
    <location>
        <begin position="3"/>
        <end position="277"/>
    </location>
</feature>
<dbReference type="SUPFAM" id="SSF54211">
    <property type="entry name" value="Ribosomal protein S5 domain 2-like"/>
    <property type="match status" value="1"/>
</dbReference>
<dbReference type="InterPro" id="IPR000640">
    <property type="entry name" value="EFG_V-like"/>
</dbReference>
<proteinExistence type="inferred from homology"/>
<dbReference type="Pfam" id="PF00679">
    <property type="entry name" value="EFG_C"/>
    <property type="match status" value="1"/>
</dbReference>
<dbReference type="SUPFAM" id="SSF54980">
    <property type="entry name" value="EF-G C-terminal domain-like"/>
    <property type="match status" value="2"/>
</dbReference>
<name>A0ABS7PMH9_9SPHN</name>
<evidence type="ECO:0000256" key="5">
    <source>
        <dbReference type="ARBA" id="ARBA00023134"/>
    </source>
</evidence>
<dbReference type="GO" id="GO:0003746">
    <property type="term" value="F:translation elongation factor activity"/>
    <property type="evidence" value="ECO:0007669"/>
    <property type="project" value="UniProtKB-KW"/>
</dbReference>
<dbReference type="InterPro" id="IPR004540">
    <property type="entry name" value="Transl_elong_EFG/EF2"/>
</dbReference>
<gene>
    <name evidence="9" type="primary">fusA</name>
    <name evidence="9" type="ORF">K7G82_09045</name>
</gene>
<dbReference type="SUPFAM" id="SSF50447">
    <property type="entry name" value="Translation proteins"/>
    <property type="match status" value="1"/>
</dbReference>
<dbReference type="Pfam" id="PF03764">
    <property type="entry name" value="EFG_IV"/>
    <property type="match status" value="1"/>
</dbReference>
<dbReference type="CDD" id="cd01886">
    <property type="entry name" value="EF-G"/>
    <property type="match status" value="1"/>
</dbReference>
<dbReference type="Gene3D" id="3.30.70.240">
    <property type="match status" value="1"/>
</dbReference>
<evidence type="ECO:0000256" key="6">
    <source>
        <dbReference type="ARBA" id="ARBA00024731"/>
    </source>
</evidence>
<dbReference type="InterPro" id="IPR035647">
    <property type="entry name" value="EFG_III/V"/>
</dbReference>
<dbReference type="InterPro" id="IPR005517">
    <property type="entry name" value="Transl_elong_EFG/EF2_IV"/>
</dbReference>
<dbReference type="InterPro" id="IPR020568">
    <property type="entry name" value="Ribosomal_Su5_D2-typ_SF"/>
</dbReference>